<dbReference type="Proteomes" id="UP000293874">
    <property type="component" value="Unassembled WGS sequence"/>
</dbReference>
<protein>
    <recommendedName>
        <fullName evidence="4">GLPGLI family protein</fullName>
    </recommendedName>
</protein>
<keyword evidence="1" id="KW-0732">Signal</keyword>
<evidence type="ECO:0000256" key="1">
    <source>
        <dbReference type="SAM" id="SignalP"/>
    </source>
</evidence>
<sequence>MEQVKKTLLPLVFTLMVLPLLAQEPKDYHPDLTQMMKEIRTKQINHTLMNGHSVILSPMMNRKVTLTVFMKDSTKLELPYTTFRLDTALKKFCLIHTDKDKRRSDSSRSTRIYPDETVKVTRLIGGTKLITGYPVDDCWLFPEIKGKITLYTMFTDIPNDKMEVQYVRGYSFDNGPVLPWNSNEMRKIIAADRDAAALYASGEYLRAVKLFNRNARKTEGKKEE</sequence>
<name>A0A4Q7MX36_9BACT</name>
<feature type="signal peptide" evidence="1">
    <location>
        <begin position="1"/>
        <end position="22"/>
    </location>
</feature>
<evidence type="ECO:0000313" key="2">
    <source>
        <dbReference type="EMBL" id="RZS71640.1"/>
    </source>
</evidence>
<feature type="chain" id="PRO_5020425623" description="GLPGLI family protein" evidence="1">
    <location>
        <begin position="23"/>
        <end position="224"/>
    </location>
</feature>
<dbReference type="EMBL" id="SGXA01000002">
    <property type="protein sequence ID" value="RZS71640.1"/>
    <property type="molecule type" value="Genomic_DNA"/>
</dbReference>
<comment type="caution">
    <text evidence="2">The sequence shown here is derived from an EMBL/GenBank/DDBJ whole genome shotgun (WGS) entry which is preliminary data.</text>
</comment>
<evidence type="ECO:0008006" key="4">
    <source>
        <dbReference type="Google" id="ProtNLM"/>
    </source>
</evidence>
<accession>A0A4Q7MX36</accession>
<proteinExistence type="predicted"/>
<dbReference type="AlphaFoldDB" id="A0A4Q7MX36"/>
<organism evidence="2 3">
    <name type="scientific">Pseudobacter ginsenosidimutans</name>
    <dbReference type="NCBI Taxonomy" id="661488"/>
    <lineage>
        <taxon>Bacteria</taxon>
        <taxon>Pseudomonadati</taxon>
        <taxon>Bacteroidota</taxon>
        <taxon>Chitinophagia</taxon>
        <taxon>Chitinophagales</taxon>
        <taxon>Chitinophagaceae</taxon>
        <taxon>Pseudobacter</taxon>
    </lineage>
</organism>
<keyword evidence="3" id="KW-1185">Reference proteome</keyword>
<evidence type="ECO:0000313" key="3">
    <source>
        <dbReference type="Proteomes" id="UP000293874"/>
    </source>
</evidence>
<reference evidence="2 3" key="1">
    <citation type="submission" date="2019-02" db="EMBL/GenBank/DDBJ databases">
        <title>Genomic Encyclopedia of Type Strains, Phase IV (KMG-IV): sequencing the most valuable type-strain genomes for metagenomic binning, comparative biology and taxonomic classification.</title>
        <authorList>
            <person name="Goeker M."/>
        </authorList>
    </citation>
    <scope>NUCLEOTIDE SEQUENCE [LARGE SCALE GENOMIC DNA]</scope>
    <source>
        <strain evidence="2 3">DSM 18116</strain>
    </source>
</reference>
<dbReference type="RefSeq" id="WP_130542120.1">
    <property type="nucleotide sequence ID" value="NZ_SGXA01000002.1"/>
</dbReference>
<gene>
    <name evidence="2" type="ORF">EV199_3547</name>
</gene>